<evidence type="ECO:0000256" key="4">
    <source>
        <dbReference type="ARBA" id="ARBA00022960"/>
    </source>
</evidence>
<evidence type="ECO:0000256" key="5">
    <source>
        <dbReference type="ARBA" id="ARBA00022984"/>
    </source>
</evidence>
<evidence type="ECO:0000256" key="2">
    <source>
        <dbReference type="ARBA" id="ARBA00022729"/>
    </source>
</evidence>
<dbReference type="PRINTS" id="PR00725">
    <property type="entry name" value="DADACBPTASE1"/>
</dbReference>
<evidence type="ECO:0000256" key="8">
    <source>
        <dbReference type="SAM" id="MobiDB-lite"/>
    </source>
</evidence>
<keyword evidence="5" id="KW-0573">Peptidoglycan synthesis</keyword>
<dbReference type="EC" id="3.4.-.-" evidence="11"/>
<dbReference type="Pfam" id="PF00768">
    <property type="entry name" value="Peptidase_S11"/>
    <property type="match status" value="1"/>
</dbReference>
<keyword evidence="12" id="KW-1185">Reference proteome</keyword>
<name>A0ABV9R9A7_9MICO</name>
<comment type="caution">
    <text evidence="11">The sequence shown here is derived from an EMBL/GenBank/DDBJ whole genome shotgun (WGS) entry which is preliminary data.</text>
</comment>
<evidence type="ECO:0000313" key="12">
    <source>
        <dbReference type="Proteomes" id="UP001595960"/>
    </source>
</evidence>
<organism evidence="11 12">
    <name type="scientific">Agromyces aurantiacus</name>
    <dbReference type="NCBI Taxonomy" id="165814"/>
    <lineage>
        <taxon>Bacteria</taxon>
        <taxon>Bacillati</taxon>
        <taxon>Actinomycetota</taxon>
        <taxon>Actinomycetes</taxon>
        <taxon>Micrococcales</taxon>
        <taxon>Microbacteriaceae</taxon>
        <taxon>Agromyces</taxon>
    </lineage>
</organism>
<dbReference type="EMBL" id="JBHSJC010000002">
    <property type="protein sequence ID" value="MFC4830318.1"/>
    <property type="molecule type" value="Genomic_DNA"/>
</dbReference>
<accession>A0ABV9R9A7</accession>
<dbReference type="Proteomes" id="UP001595960">
    <property type="component" value="Unassembled WGS sequence"/>
</dbReference>
<dbReference type="InterPro" id="IPR018044">
    <property type="entry name" value="Peptidase_S11"/>
</dbReference>
<feature type="transmembrane region" description="Helical" evidence="9">
    <location>
        <begin position="33"/>
        <end position="53"/>
    </location>
</feature>
<evidence type="ECO:0000256" key="7">
    <source>
        <dbReference type="RuleBase" id="RU004016"/>
    </source>
</evidence>
<keyword evidence="11" id="KW-0121">Carboxypeptidase</keyword>
<keyword evidence="9" id="KW-0472">Membrane</keyword>
<sequence length="430" mass="43946">MARTPAPAPPAPAALTADRSPRPSARVYRRRRFVVFGTLGMLLAGLVGGGAYATTTLGAPVPAAAPAVIDPAPLAAAPQVVDQPDFGAWAVGAVGFDGTLAAGNEASSMPIASIAKVVTSLVLLEQHPIPAGEGGPDIRYTDADVAIYWDMVAQNGSVAPVVPGSTLSLKESLEAMLLPSGNNYANSLAVWGFGSVDAYVERANAWADEHGLSTLRIADPSGLSLENTASATDLVRLGQLALEEPTLADIVATKQVDIPELGTLKNSNKLLGTHGVDGIKTGTTDDAANLLFSADVAVGSSSVTIVGVLLGGANHPAVRQAIAEMIDTIAPGFHEVVAVKAGTELATYSTPWGDTASARTSESASVVVWSDTPVDVSVDAEPIRLAQDGSDVGTAVVTAGTQRIEVPLVLDGTVDDPGTWWRLTNPGGLD</sequence>
<keyword evidence="2" id="KW-0732">Signal</keyword>
<evidence type="ECO:0000256" key="3">
    <source>
        <dbReference type="ARBA" id="ARBA00022801"/>
    </source>
</evidence>
<evidence type="ECO:0000313" key="11">
    <source>
        <dbReference type="EMBL" id="MFC4830318.1"/>
    </source>
</evidence>
<dbReference type="RefSeq" id="WP_204394331.1">
    <property type="nucleotide sequence ID" value="NZ_JAFBBW010000001.1"/>
</dbReference>
<reference evidence="12" key="1">
    <citation type="journal article" date="2019" name="Int. J. Syst. Evol. Microbiol.">
        <title>The Global Catalogue of Microorganisms (GCM) 10K type strain sequencing project: providing services to taxonomists for standard genome sequencing and annotation.</title>
        <authorList>
            <consortium name="The Broad Institute Genomics Platform"/>
            <consortium name="The Broad Institute Genome Sequencing Center for Infectious Disease"/>
            <person name="Wu L."/>
            <person name="Ma J."/>
        </authorList>
    </citation>
    <scope>NUCLEOTIDE SEQUENCE [LARGE SCALE GENOMIC DNA]</scope>
    <source>
        <strain evidence="12">CGMCC 1.12192</strain>
    </source>
</reference>
<feature type="region of interest" description="Disordered" evidence="8">
    <location>
        <begin position="1"/>
        <end position="23"/>
    </location>
</feature>
<keyword evidence="4" id="KW-0133">Cell shape</keyword>
<keyword evidence="3 11" id="KW-0378">Hydrolase</keyword>
<dbReference type="InterPro" id="IPR012338">
    <property type="entry name" value="Beta-lactam/transpept-like"/>
</dbReference>
<keyword evidence="6" id="KW-0961">Cell wall biogenesis/degradation</keyword>
<dbReference type="SUPFAM" id="SSF56601">
    <property type="entry name" value="beta-lactamase/transpeptidase-like"/>
    <property type="match status" value="1"/>
</dbReference>
<feature type="compositionally biased region" description="Pro residues" evidence="8">
    <location>
        <begin position="1"/>
        <end position="12"/>
    </location>
</feature>
<evidence type="ECO:0000256" key="6">
    <source>
        <dbReference type="ARBA" id="ARBA00023316"/>
    </source>
</evidence>
<feature type="domain" description="Peptidase S11 D-alanyl-D-alanine carboxypeptidase A N-terminal" evidence="10">
    <location>
        <begin position="100"/>
        <end position="297"/>
    </location>
</feature>
<protein>
    <submittedName>
        <fullName evidence="11">D-alanyl-D-alanine carboxypeptidase family protein</fullName>
        <ecNumber evidence="11">3.4.-.-</ecNumber>
    </submittedName>
</protein>
<gene>
    <name evidence="11" type="ORF">ACFPER_16085</name>
</gene>
<dbReference type="Gene3D" id="3.40.710.10">
    <property type="entry name" value="DD-peptidase/beta-lactamase superfamily"/>
    <property type="match status" value="1"/>
</dbReference>
<keyword evidence="11" id="KW-0645">Protease</keyword>
<dbReference type="InterPro" id="IPR001967">
    <property type="entry name" value="Peptidase_S11_N"/>
</dbReference>
<evidence type="ECO:0000256" key="9">
    <source>
        <dbReference type="SAM" id="Phobius"/>
    </source>
</evidence>
<keyword evidence="9" id="KW-1133">Transmembrane helix</keyword>
<dbReference type="GO" id="GO:0004180">
    <property type="term" value="F:carboxypeptidase activity"/>
    <property type="evidence" value="ECO:0007669"/>
    <property type="project" value="UniProtKB-KW"/>
</dbReference>
<proteinExistence type="inferred from homology"/>
<comment type="similarity">
    <text evidence="1 7">Belongs to the peptidase S11 family.</text>
</comment>
<evidence type="ECO:0000256" key="1">
    <source>
        <dbReference type="ARBA" id="ARBA00007164"/>
    </source>
</evidence>
<evidence type="ECO:0000259" key="10">
    <source>
        <dbReference type="Pfam" id="PF00768"/>
    </source>
</evidence>
<keyword evidence="9" id="KW-0812">Transmembrane</keyword>